<feature type="domain" description="Beta-lactamase-related" evidence="2">
    <location>
        <begin position="40"/>
        <end position="321"/>
    </location>
</feature>
<dbReference type="GO" id="GO:0004180">
    <property type="term" value="F:carboxypeptidase activity"/>
    <property type="evidence" value="ECO:0007669"/>
    <property type="project" value="UniProtKB-KW"/>
</dbReference>
<proteinExistence type="predicted"/>
<gene>
    <name evidence="3" type="ORF">SAMN05421741_11647</name>
</gene>
<dbReference type="InterPro" id="IPR001466">
    <property type="entry name" value="Beta-lactam-related"/>
</dbReference>
<dbReference type="PANTHER" id="PTHR46825">
    <property type="entry name" value="D-ALANYL-D-ALANINE-CARBOXYPEPTIDASE/ENDOPEPTIDASE AMPH"/>
    <property type="match status" value="1"/>
</dbReference>
<organism evidence="3 4">
    <name type="scientific">Paenimyroides ummariense</name>
    <dbReference type="NCBI Taxonomy" id="913024"/>
    <lineage>
        <taxon>Bacteria</taxon>
        <taxon>Pseudomonadati</taxon>
        <taxon>Bacteroidota</taxon>
        <taxon>Flavobacteriia</taxon>
        <taxon>Flavobacteriales</taxon>
        <taxon>Flavobacteriaceae</taxon>
        <taxon>Paenimyroides</taxon>
    </lineage>
</organism>
<dbReference type="Proteomes" id="UP000199036">
    <property type="component" value="Unassembled WGS sequence"/>
</dbReference>
<keyword evidence="1" id="KW-0732">Signal</keyword>
<dbReference type="Pfam" id="PF00144">
    <property type="entry name" value="Beta-lactamase"/>
    <property type="match status" value="1"/>
</dbReference>
<keyword evidence="3" id="KW-0121">Carboxypeptidase</keyword>
<name>A0A1I5DLM5_9FLAO</name>
<protein>
    <submittedName>
        <fullName evidence="3">D-alanyl-D-alanine carboxypeptidase</fullName>
    </submittedName>
</protein>
<evidence type="ECO:0000313" key="4">
    <source>
        <dbReference type="Proteomes" id="UP000199036"/>
    </source>
</evidence>
<feature type="chain" id="PRO_5011682090" evidence="1">
    <location>
        <begin position="19"/>
        <end position="448"/>
    </location>
</feature>
<feature type="signal peptide" evidence="1">
    <location>
        <begin position="1"/>
        <end position="18"/>
    </location>
</feature>
<sequence>MKNIFLIFALSIFGLMSAQNTYYVKSIDSLMGSFKHNNAFSGSVLIQKDGKTVYKGEFNRFGDYSDKYRVGSITKIFTAIITFQLIEEGKLTLDTTLDKYYPDIKNADEITIGHLLNHTSGIYNYLEWDVYYISKQKRFSKKEMLDLIFQGKPDFKPGKDCIYSNSNYLLLGYIIEDITAKSYKDNLNERVVDKIGLQNTYCETKEEEYPKRNISYLFNGEKWIKETETHPSFTFSAGAVVSTTEDLSKLMDNLFKGKLVSEASLAQMGKTNNKAIGYGLFMTPFYDKIGYGHSGNIDEFHSFTGYFPNERVSVSLLSNGGNIHLNDIAVGIASKYFNRVYKNKDFTVYKSETAPPTKIYSGVYKAKLLGLINIETFQISQAANNYLFLSMYEDGKDAQKVLLERKGENKFYARKNNAQFDFIVDKKGNVTGMKLTQNKQSISCKKVM</sequence>
<dbReference type="AlphaFoldDB" id="A0A1I5DLM5"/>
<dbReference type="Gene3D" id="3.40.710.10">
    <property type="entry name" value="DD-peptidase/beta-lactamase superfamily"/>
    <property type="match status" value="1"/>
</dbReference>
<dbReference type="RefSeq" id="WP_091524283.1">
    <property type="nucleotide sequence ID" value="NZ_FOVI01000016.1"/>
</dbReference>
<keyword evidence="3" id="KW-0645">Protease</keyword>
<evidence type="ECO:0000313" key="3">
    <source>
        <dbReference type="EMBL" id="SFO00066.1"/>
    </source>
</evidence>
<dbReference type="STRING" id="913024.SAMN05421741_11647"/>
<evidence type="ECO:0000259" key="2">
    <source>
        <dbReference type="Pfam" id="PF00144"/>
    </source>
</evidence>
<keyword evidence="4" id="KW-1185">Reference proteome</keyword>
<dbReference type="InterPro" id="IPR012338">
    <property type="entry name" value="Beta-lactam/transpept-like"/>
</dbReference>
<dbReference type="InterPro" id="IPR050491">
    <property type="entry name" value="AmpC-like"/>
</dbReference>
<evidence type="ECO:0000256" key="1">
    <source>
        <dbReference type="SAM" id="SignalP"/>
    </source>
</evidence>
<keyword evidence="3" id="KW-0378">Hydrolase</keyword>
<dbReference type="PANTHER" id="PTHR46825:SF7">
    <property type="entry name" value="D-ALANYL-D-ALANINE CARBOXYPEPTIDASE"/>
    <property type="match status" value="1"/>
</dbReference>
<reference evidence="4" key="1">
    <citation type="submission" date="2016-10" db="EMBL/GenBank/DDBJ databases">
        <authorList>
            <person name="Varghese N."/>
            <person name="Submissions S."/>
        </authorList>
    </citation>
    <scope>NUCLEOTIDE SEQUENCE [LARGE SCALE GENOMIC DNA]</scope>
    <source>
        <strain evidence="4">DS-12</strain>
    </source>
</reference>
<dbReference type="OrthoDB" id="9793489at2"/>
<accession>A0A1I5DLM5</accession>
<dbReference type="SUPFAM" id="SSF56601">
    <property type="entry name" value="beta-lactamase/transpeptidase-like"/>
    <property type="match status" value="1"/>
</dbReference>
<dbReference type="EMBL" id="FOVI01000016">
    <property type="protein sequence ID" value="SFO00066.1"/>
    <property type="molecule type" value="Genomic_DNA"/>
</dbReference>